<dbReference type="InterPro" id="IPR017904">
    <property type="entry name" value="ADF/Cofilin"/>
</dbReference>
<dbReference type="InterPro" id="IPR029006">
    <property type="entry name" value="ADF-H/Gelsolin-like_dom_sf"/>
</dbReference>
<dbReference type="GO" id="GO:0015629">
    <property type="term" value="C:actin cytoskeleton"/>
    <property type="evidence" value="ECO:0007669"/>
    <property type="project" value="InterPro"/>
</dbReference>
<dbReference type="Pfam" id="PF00241">
    <property type="entry name" value="Cofilin_ADF"/>
    <property type="match status" value="1"/>
</dbReference>
<dbReference type="Gene3D" id="3.40.20.10">
    <property type="entry name" value="Severin"/>
    <property type="match status" value="1"/>
</dbReference>
<comment type="caution">
    <text evidence="4">The sequence shown here is derived from an EMBL/GenBank/DDBJ whole genome shotgun (WGS) entry which is preliminary data.</text>
</comment>
<keyword evidence="5" id="KW-1185">Reference proteome</keyword>
<evidence type="ECO:0000313" key="4">
    <source>
        <dbReference type="EMBL" id="TNN74370.1"/>
    </source>
</evidence>
<dbReference type="PANTHER" id="PTHR11913">
    <property type="entry name" value="COFILIN-RELATED"/>
    <property type="match status" value="1"/>
</dbReference>
<dbReference type="PROSITE" id="PS51263">
    <property type="entry name" value="ADF_H"/>
    <property type="match status" value="1"/>
</dbReference>
<sequence>MSSGIHVAEEVKDIFNKMKVVKSETADKDRIRLVTFTIAGDIVVEKCYLQSDLEDNCDVFKFLQANLLTKTECRYILYDCHFETKESSKKEELVYMMWAPDTAQIKLRMSYAASNRAMERVVDGVKHKLQINDLTYIERLDFTKRLGDVLKLEGHDV</sequence>
<evidence type="ECO:0000256" key="2">
    <source>
        <dbReference type="ARBA" id="ARBA00023203"/>
    </source>
</evidence>
<accession>A0A4Z2I925</accession>
<evidence type="ECO:0000313" key="5">
    <source>
        <dbReference type="Proteomes" id="UP000314294"/>
    </source>
</evidence>
<protein>
    <submittedName>
        <fullName evidence="4">Cofilin-2</fullName>
    </submittedName>
</protein>
<comment type="similarity">
    <text evidence="1">Belongs to the actin-binding proteins ADF family.</text>
</comment>
<feature type="domain" description="ADF-H" evidence="3">
    <location>
        <begin position="2"/>
        <end position="147"/>
    </location>
</feature>
<name>A0A4Z2I925_9TELE</name>
<dbReference type="SUPFAM" id="SSF55753">
    <property type="entry name" value="Actin depolymerizing proteins"/>
    <property type="match status" value="1"/>
</dbReference>
<organism evidence="4 5">
    <name type="scientific">Liparis tanakae</name>
    <name type="common">Tanaka's snailfish</name>
    <dbReference type="NCBI Taxonomy" id="230148"/>
    <lineage>
        <taxon>Eukaryota</taxon>
        <taxon>Metazoa</taxon>
        <taxon>Chordata</taxon>
        <taxon>Craniata</taxon>
        <taxon>Vertebrata</taxon>
        <taxon>Euteleostomi</taxon>
        <taxon>Actinopterygii</taxon>
        <taxon>Neopterygii</taxon>
        <taxon>Teleostei</taxon>
        <taxon>Neoteleostei</taxon>
        <taxon>Acanthomorphata</taxon>
        <taxon>Eupercaria</taxon>
        <taxon>Perciformes</taxon>
        <taxon>Cottioidei</taxon>
        <taxon>Cottales</taxon>
        <taxon>Liparidae</taxon>
        <taxon>Liparis</taxon>
    </lineage>
</organism>
<dbReference type="Proteomes" id="UP000314294">
    <property type="component" value="Unassembled WGS sequence"/>
</dbReference>
<evidence type="ECO:0000259" key="3">
    <source>
        <dbReference type="PROSITE" id="PS51263"/>
    </source>
</evidence>
<reference evidence="4 5" key="1">
    <citation type="submission" date="2019-03" db="EMBL/GenBank/DDBJ databases">
        <title>First draft genome of Liparis tanakae, snailfish: a comprehensive survey of snailfish specific genes.</title>
        <authorList>
            <person name="Kim W."/>
            <person name="Song I."/>
            <person name="Jeong J.-H."/>
            <person name="Kim D."/>
            <person name="Kim S."/>
            <person name="Ryu S."/>
            <person name="Song J.Y."/>
            <person name="Lee S.K."/>
        </authorList>
    </citation>
    <scope>NUCLEOTIDE SEQUENCE [LARGE SCALE GENOMIC DNA]</scope>
    <source>
        <tissue evidence="4">Muscle</tissue>
    </source>
</reference>
<dbReference type="AlphaFoldDB" id="A0A4Z2I925"/>
<dbReference type="SMART" id="SM00102">
    <property type="entry name" value="ADF"/>
    <property type="match status" value="1"/>
</dbReference>
<dbReference type="OrthoDB" id="10249245at2759"/>
<dbReference type="GO" id="GO:0030042">
    <property type="term" value="P:actin filament depolymerization"/>
    <property type="evidence" value="ECO:0007669"/>
    <property type="project" value="InterPro"/>
</dbReference>
<dbReference type="EMBL" id="SRLO01000115">
    <property type="protein sequence ID" value="TNN74370.1"/>
    <property type="molecule type" value="Genomic_DNA"/>
</dbReference>
<dbReference type="PRINTS" id="PR00006">
    <property type="entry name" value="COFILIN"/>
</dbReference>
<gene>
    <name evidence="4" type="primary">cfl2</name>
    <name evidence="4" type="ORF">EYF80_015453</name>
</gene>
<dbReference type="GO" id="GO:0003779">
    <property type="term" value="F:actin binding"/>
    <property type="evidence" value="ECO:0007669"/>
    <property type="project" value="UniProtKB-KW"/>
</dbReference>
<proteinExistence type="inferred from homology"/>
<evidence type="ECO:0000256" key="1">
    <source>
        <dbReference type="ARBA" id="ARBA00006844"/>
    </source>
</evidence>
<keyword evidence="2" id="KW-0009">Actin-binding</keyword>
<dbReference type="CDD" id="cd11286">
    <property type="entry name" value="ADF_cofilin_like"/>
    <property type="match status" value="1"/>
</dbReference>
<dbReference type="InterPro" id="IPR002108">
    <property type="entry name" value="ADF-H"/>
</dbReference>